<keyword evidence="3" id="KW-0813">Transport</keyword>
<sequence>MFRPLAAYIGLRYTSSKRRNGFIAFISASSTVGIALGVMVLIIGLSAMNGFEYELKNRILAVVSNGELEGVSEPFDDWQSAKAKLLTHPEVVGAAPFIKLNGLLQKGNELKAVQLRAVDSEAEKQVSEVYRYVAQGTWDSLNDQTNNRQVVLGRGIAKELSLALGDTVTVLLSQQSGQSFKAPRRFSFTVSGIIRLSGQLDNNLAYVPLSAAQDIQGKAFKADGLSIKVTDIFAANRIVREAGNQLDHYLYIRSWMTSQGFLYQDIQMVKSLMYVILILVIAVACFNIVTTLVMAVNDKRADIAILKTMGASNTLLRLIFIVHGGINGILGVVSGTILGILISENLTVIIKFIEGLIGHEFLSGDIYFIDFLPSQLALNDVLVVGGVAILMSVIATIYPANKACSIQPARELGNK</sequence>
<keyword evidence="4" id="KW-1003">Cell membrane</keyword>
<dbReference type="GO" id="GO:0042953">
    <property type="term" value="P:lipoprotein transport"/>
    <property type="evidence" value="ECO:0007669"/>
    <property type="project" value="InterPro"/>
</dbReference>
<comment type="similarity">
    <text evidence="2">Belongs to the ABC-4 integral membrane protein family. LolC/E subfamily.</text>
</comment>
<gene>
    <name evidence="11" type="ORF">NVI5450_3826</name>
</gene>
<evidence type="ECO:0000256" key="4">
    <source>
        <dbReference type="ARBA" id="ARBA00022475"/>
    </source>
</evidence>
<feature type="domain" description="ABC3 transporter permease C-terminal" evidence="9">
    <location>
        <begin position="275"/>
        <end position="408"/>
    </location>
</feature>
<reference evidence="11 12" key="1">
    <citation type="submission" date="2016-11" db="EMBL/GenBank/DDBJ databases">
        <authorList>
            <person name="Jaros S."/>
            <person name="Januszkiewicz K."/>
            <person name="Wedrychowicz H."/>
        </authorList>
    </citation>
    <scope>NUCLEOTIDE SEQUENCE [LARGE SCALE GENOMIC DNA]</scope>
    <source>
        <strain evidence="11">NVI 5450</strain>
    </source>
</reference>
<protein>
    <submittedName>
        <fullName evidence="11">Putative ABC transporter, integral membrane protein</fullName>
    </submittedName>
</protein>
<dbReference type="Pfam" id="PF02687">
    <property type="entry name" value="FtsX"/>
    <property type="match status" value="1"/>
</dbReference>
<proteinExistence type="inferred from homology"/>
<dbReference type="InterPro" id="IPR051447">
    <property type="entry name" value="Lipoprotein-release_system"/>
</dbReference>
<organism evidence="11 12">
    <name type="scientific">Moritella viscosa</name>
    <dbReference type="NCBI Taxonomy" id="80854"/>
    <lineage>
        <taxon>Bacteria</taxon>
        <taxon>Pseudomonadati</taxon>
        <taxon>Pseudomonadota</taxon>
        <taxon>Gammaproteobacteria</taxon>
        <taxon>Alteromonadales</taxon>
        <taxon>Moritellaceae</taxon>
        <taxon>Moritella</taxon>
    </lineage>
</organism>
<comment type="subcellular location">
    <subcellularLocation>
        <location evidence="1">Cell membrane</location>
        <topology evidence="1">Multi-pass membrane protein</topology>
    </subcellularLocation>
</comment>
<evidence type="ECO:0000256" key="2">
    <source>
        <dbReference type="ARBA" id="ARBA00005236"/>
    </source>
</evidence>
<evidence type="ECO:0000259" key="9">
    <source>
        <dbReference type="Pfam" id="PF02687"/>
    </source>
</evidence>
<evidence type="ECO:0000256" key="1">
    <source>
        <dbReference type="ARBA" id="ARBA00004651"/>
    </source>
</evidence>
<feature type="transmembrane region" description="Helical" evidence="8">
    <location>
        <begin position="21"/>
        <end position="48"/>
    </location>
</feature>
<dbReference type="Proteomes" id="UP000183794">
    <property type="component" value="Unassembled WGS sequence"/>
</dbReference>
<evidence type="ECO:0000259" key="10">
    <source>
        <dbReference type="Pfam" id="PF12704"/>
    </source>
</evidence>
<keyword evidence="5 8" id="KW-0812">Transmembrane</keyword>
<evidence type="ECO:0000256" key="6">
    <source>
        <dbReference type="ARBA" id="ARBA00022989"/>
    </source>
</evidence>
<dbReference type="InterPro" id="IPR025857">
    <property type="entry name" value="MacB_PCD"/>
</dbReference>
<dbReference type="PANTHER" id="PTHR30489:SF0">
    <property type="entry name" value="LIPOPROTEIN-RELEASING SYSTEM TRANSMEMBRANE PROTEIN LOLE"/>
    <property type="match status" value="1"/>
</dbReference>
<dbReference type="AlphaFoldDB" id="A0A1L0AH88"/>
<name>A0A1L0AH88_9GAMM</name>
<keyword evidence="7 8" id="KW-0472">Membrane</keyword>
<dbReference type="NCBIfam" id="NF008357">
    <property type="entry name" value="PRK11146.1"/>
    <property type="match status" value="1"/>
</dbReference>
<dbReference type="GO" id="GO:0098797">
    <property type="term" value="C:plasma membrane protein complex"/>
    <property type="evidence" value="ECO:0007669"/>
    <property type="project" value="TreeGrafter"/>
</dbReference>
<evidence type="ECO:0000256" key="8">
    <source>
        <dbReference type="SAM" id="Phobius"/>
    </source>
</evidence>
<feature type="domain" description="MacB-like periplasmic core" evidence="10">
    <location>
        <begin position="30"/>
        <end position="230"/>
    </location>
</feature>
<feature type="transmembrane region" description="Helical" evidence="8">
    <location>
        <begin position="318"/>
        <end position="342"/>
    </location>
</feature>
<dbReference type="PANTHER" id="PTHR30489">
    <property type="entry name" value="LIPOPROTEIN-RELEASING SYSTEM TRANSMEMBRANE PROTEIN LOLE"/>
    <property type="match status" value="1"/>
</dbReference>
<dbReference type="GO" id="GO:0044874">
    <property type="term" value="P:lipoprotein localization to outer membrane"/>
    <property type="evidence" value="ECO:0007669"/>
    <property type="project" value="TreeGrafter"/>
</dbReference>
<dbReference type="OrthoDB" id="9808461at2"/>
<feature type="transmembrane region" description="Helical" evidence="8">
    <location>
        <begin position="381"/>
        <end position="400"/>
    </location>
</feature>
<dbReference type="InterPro" id="IPR011925">
    <property type="entry name" value="LolCE_TM"/>
</dbReference>
<feature type="transmembrane region" description="Helical" evidence="8">
    <location>
        <begin position="272"/>
        <end position="297"/>
    </location>
</feature>
<evidence type="ECO:0000256" key="5">
    <source>
        <dbReference type="ARBA" id="ARBA00022692"/>
    </source>
</evidence>
<dbReference type="Pfam" id="PF12704">
    <property type="entry name" value="MacB_PCD"/>
    <property type="match status" value="1"/>
</dbReference>
<dbReference type="EMBL" id="FPLD01000102">
    <property type="protein sequence ID" value="SGZ12365.1"/>
    <property type="molecule type" value="Genomic_DNA"/>
</dbReference>
<dbReference type="InterPro" id="IPR003838">
    <property type="entry name" value="ABC3_permease_C"/>
</dbReference>
<evidence type="ECO:0000313" key="12">
    <source>
        <dbReference type="Proteomes" id="UP000183794"/>
    </source>
</evidence>
<evidence type="ECO:0000256" key="7">
    <source>
        <dbReference type="ARBA" id="ARBA00023136"/>
    </source>
</evidence>
<dbReference type="RefSeq" id="WP_075497874.1">
    <property type="nucleotide sequence ID" value="NZ_CAWRBC010000118.1"/>
</dbReference>
<accession>A0A1L0AH88</accession>
<evidence type="ECO:0000313" key="11">
    <source>
        <dbReference type="EMBL" id="SGZ12365.1"/>
    </source>
</evidence>
<evidence type="ECO:0000256" key="3">
    <source>
        <dbReference type="ARBA" id="ARBA00022448"/>
    </source>
</evidence>
<keyword evidence="6 8" id="KW-1133">Transmembrane helix</keyword>
<dbReference type="NCBIfam" id="TIGR02212">
    <property type="entry name" value="lolCE"/>
    <property type="match status" value="1"/>
</dbReference>